<evidence type="ECO:0000256" key="2">
    <source>
        <dbReference type="ARBA" id="ARBA00022741"/>
    </source>
</evidence>
<gene>
    <name evidence="6" type="ORF">BTO20_36925</name>
</gene>
<dbReference type="InterPro" id="IPR003593">
    <property type="entry name" value="AAA+_ATPase"/>
</dbReference>
<dbReference type="AlphaFoldDB" id="A0A1Y0CH12"/>
<keyword evidence="3 4" id="KW-0067">ATP-binding</keyword>
<dbReference type="PANTHER" id="PTHR22683">
    <property type="entry name" value="SPORULATION PROTEIN RELATED"/>
    <property type="match status" value="1"/>
</dbReference>
<protein>
    <submittedName>
        <fullName evidence="6">Type VII secretion protein EccCb</fullName>
    </submittedName>
</protein>
<feature type="domain" description="FtsK" evidence="5">
    <location>
        <begin position="97"/>
        <end position="297"/>
    </location>
</feature>
<evidence type="ECO:0000256" key="4">
    <source>
        <dbReference type="PROSITE-ProRule" id="PRU00289"/>
    </source>
</evidence>
<feature type="binding site" evidence="4">
    <location>
        <begin position="781"/>
        <end position="788"/>
    </location>
    <ligand>
        <name>ATP</name>
        <dbReference type="ChEBI" id="CHEBI:30616"/>
    </ligand>
</feature>
<dbReference type="KEGG" id="mdx:BTO20_36925"/>
<keyword evidence="6" id="KW-0614">Plasmid</keyword>
<dbReference type="Gene3D" id="3.40.50.300">
    <property type="entry name" value="P-loop containing nucleotide triphosphate hydrolases"/>
    <property type="match status" value="3"/>
</dbReference>
<dbReference type="GO" id="GO:0005524">
    <property type="term" value="F:ATP binding"/>
    <property type="evidence" value="ECO:0007669"/>
    <property type="project" value="UniProtKB-UniRule"/>
</dbReference>
<dbReference type="SMART" id="SM00382">
    <property type="entry name" value="AAA"/>
    <property type="match status" value="3"/>
</dbReference>
<feature type="domain" description="FtsK" evidence="5">
    <location>
        <begin position="764"/>
        <end position="951"/>
    </location>
</feature>
<dbReference type="InterPro" id="IPR023837">
    <property type="entry name" value="EccCb-like_Actinobacteria"/>
</dbReference>
<dbReference type="OrthoDB" id="9807790at2"/>
<dbReference type="SUPFAM" id="SSF52540">
    <property type="entry name" value="P-loop containing nucleoside triphosphate hydrolases"/>
    <property type="match status" value="3"/>
</dbReference>
<dbReference type="PROSITE" id="PS50901">
    <property type="entry name" value="FTSK"/>
    <property type="match status" value="3"/>
</dbReference>
<feature type="binding site" evidence="4">
    <location>
        <begin position="120"/>
        <end position="127"/>
    </location>
    <ligand>
        <name>ATP</name>
        <dbReference type="ChEBI" id="CHEBI:30616"/>
    </ligand>
</feature>
<dbReference type="InterPro" id="IPR027417">
    <property type="entry name" value="P-loop_NTPase"/>
</dbReference>
<dbReference type="GO" id="GO:0003677">
    <property type="term" value="F:DNA binding"/>
    <property type="evidence" value="ECO:0007669"/>
    <property type="project" value="InterPro"/>
</dbReference>
<dbReference type="InterPro" id="IPR002543">
    <property type="entry name" value="FtsK_dom"/>
</dbReference>
<keyword evidence="1" id="KW-0677">Repeat</keyword>
<name>A0A1Y0CH12_9MYCO</name>
<accession>A0A1Y0CH12</accession>
<sequence>MVRVSPLAEEGLAFAATPDVMPLVEAEVLARAVAAWEPQDAATRYVAERAASARAGQDFLDLFQIEDARVWDPTTLWSQLTTTTRLRAPLGKNPNTGKTVWLDLKEGAEGGMGPHGMLTGQIGSGKSETLVSFCLAMAMLHPPEVLQMILGDFKGETAMMKLADIPHCQGVVSNLAEAAARLDRFEDMINGETGRREAILKAAGYKDVRDYERARATTRPDLEPLGTLFIVLDEFSELLRIRPRLAETFDVVARKGRGLWMHILNASQRVEQGRMAGMIAQQTYSIGLKVKDAGQSRQAIGSTRAYEDLKGAPEGTGFLVYEDEHTLFRSYYVSAPFTPPVVGRQQRRRREGQYIDPLRFGAAVAPLPLDIEVGDEEQDDDLADEISIEQMSVDADTVVSVLVQRLVEAGRTRRAMHKLYLPPLDETPVVAVDEVAQEFWGRDWLDVSADAGLTIPYAREDDPFDHSQKLLSVDLSGSKGNAAIIGAAQSGKSTALQSIMANLAVSHSPQRVQFYCIDLGGGKLQNMSGLPHMSGVAGQGNEERITRILSEVERLLAGRVRNWELAGIDLTEFRARKFAGKPGEVPEDGYGDVFLFVDNLAALKIKDQELFTRITELGSASALNYGIHLMVTNDQWVTLPYNLNSKFGTRIELRMADYRESEMGDRERAKTVPDQPGRGLKRGGLHFLMSAPVATAAVTADAHGAVTYDQSSVEATCQLIAQSWQRRGVDVAPPLPELPTELHWHELGPVPAGTLKLGVGEVALETVGVDLTAATNFYVVGSSGSGRTTVMRTLVSAIQDTFSPAEAQIVALDPDLKLAAYIEPEYLALHVDNPAVDVGAIAAHLAKRFTSERRPPENATPHERAQWRFSGPRYFIVIDDLHLFNAPGSSMTSRLMPALEPVIERGRQMGVHVLASLNGTGWAATSAHNKVVTAMDRAGAGVLILDGTRADGVIVDGVRPAPRAPGRGELVYRKLGRQLMQVALPPPGKSLHEQSADSW</sequence>
<organism evidence="6 7">
    <name type="scientific">Mycobacterium dioxanotrophicus</name>
    <dbReference type="NCBI Taxonomy" id="482462"/>
    <lineage>
        <taxon>Bacteria</taxon>
        <taxon>Bacillati</taxon>
        <taxon>Actinomycetota</taxon>
        <taxon>Actinomycetes</taxon>
        <taxon>Mycobacteriales</taxon>
        <taxon>Mycobacteriaceae</taxon>
        <taxon>Mycobacterium</taxon>
    </lineage>
</organism>
<evidence type="ECO:0000256" key="3">
    <source>
        <dbReference type="ARBA" id="ARBA00022840"/>
    </source>
</evidence>
<evidence type="ECO:0000256" key="1">
    <source>
        <dbReference type="ARBA" id="ARBA00022737"/>
    </source>
</evidence>
<keyword evidence="7" id="KW-1185">Reference proteome</keyword>
<evidence type="ECO:0000313" key="6">
    <source>
        <dbReference type="EMBL" id="ART74235.1"/>
    </source>
</evidence>
<reference evidence="6 7" key="1">
    <citation type="submission" date="2017-04" db="EMBL/GenBank/DDBJ databases">
        <title>Whole Genome Sequence of 1,4-Dioxane Degrading Bacterium Mycobacterium dioxanotrophicus PH-06.</title>
        <authorList>
            <person name="He Y."/>
        </authorList>
    </citation>
    <scope>NUCLEOTIDE SEQUENCE [LARGE SCALE GENOMIC DNA]</scope>
    <source>
        <strain evidence="6 7">PH-06</strain>
        <plasmid evidence="6 7">unnamed1</plasmid>
    </source>
</reference>
<evidence type="ECO:0000313" key="7">
    <source>
        <dbReference type="Proteomes" id="UP000195331"/>
    </source>
</evidence>
<dbReference type="InterPro" id="IPR050206">
    <property type="entry name" value="FtsK/SpoIIIE/SftA"/>
</dbReference>
<evidence type="ECO:0000259" key="5">
    <source>
        <dbReference type="PROSITE" id="PS50901"/>
    </source>
</evidence>
<dbReference type="Pfam" id="PF01580">
    <property type="entry name" value="FtsK_SpoIIIE"/>
    <property type="match status" value="2"/>
</dbReference>
<feature type="domain" description="FtsK" evidence="5">
    <location>
        <begin position="468"/>
        <end position="662"/>
    </location>
</feature>
<dbReference type="PANTHER" id="PTHR22683:SF1">
    <property type="entry name" value="TYPE VII SECRETION SYSTEM PROTEIN ESSC"/>
    <property type="match status" value="1"/>
</dbReference>
<dbReference type="Proteomes" id="UP000195331">
    <property type="component" value="Plasmid unnamed1"/>
</dbReference>
<geneLocation type="plasmid" evidence="6 7">
    <name>unnamed1</name>
</geneLocation>
<proteinExistence type="predicted"/>
<dbReference type="EMBL" id="CP020810">
    <property type="protein sequence ID" value="ART74235.1"/>
    <property type="molecule type" value="Genomic_DNA"/>
</dbReference>
<keyword evidence="2 4" id="KW-0547">Nucleotide-binding</keyword>
<feature type="binding site" evidence="4">
    <location>
        <begin position="486"/>
        <end position="493"/>
    </location>
    <ligand>
        <name>ATP</name>
        <dbReference type="ChEBI" id="CHEBI:30616"/>
    </ligand>
</feature>
<dbReference type="NCBIfam" id="TIGR03925">
    <property type="entry name" value="T7SS_EccC_b"/>
    <property type="match status" value="1"/>
</dbReference>